<comment type="cofactor">
    <cofactor evidence="8">
        <name>Mg(2+)</name>
        <dbReference type="ChEBI" id="CHEBI:18420"/>
    </cofactor>
    <cofactor evidence="8">
        <name>Mn(2+)</name>
        <dbReference type="ChEBI" id="CHEBI:29035"/>
    </cofactor>
</comment>
<dbReference type="GO" id="GO:0046872">
    <property type="term" value="F:metal ion binding"/>
    <property type="evidence" value="ECO:0007669"/>
    <property type="project" value="UniProtKB-KW"/>
</dbReference>
<dbReference type="InterPro" id="IPR050180">
    <property type="entry name" value="RNR_Ribonuclease"/>
</dbReference>
<evidence type="ECO:0000256" key="1">
    <source>
        <dbReference type="ARBA" id="ARBA00022490"/>
    </source>
</evidence>
<feature type="compositionally biased region" description="Basic and acidic residues" evidence="9">
    <location>
        <begin position="347"/>
        <end position="370"/>
    </location>
</feature>
<comment type="function">
    <text evidence="8">3'-5'-exoribonuclease that specifically recognizes RNAs polyuridylated at their 3' end and mediates their degradation. Component of an exosome-independent RNA degradation pathway that mediates degradation of cytoplasmic mRNAs that have been deadenylated and subsequently uridylated at their 3'.</text>
</comment>
<feature type="region of interest" description="Disordered" evidence="9">
    <location>
        <begin position="198"/>
        <end position="311"/>
    </location>
</feature>
<dbReference type="Pfam" id="PF17216">
    <property type="entry name" value="Rrp44_CSD1"/>
    <property type="match status" value="1"/>
</dbReference>
<evidence type="ECO:0000256" key="9">
    <source>
        <dbReference type="SAM" id="MobiDB-lite"/>
    </source>
</evidence>
<dbReference type="HAMAP" id="MF_03045">
    <property type="entry name" value="DIS3L2"/>
    <property type="match status" value="1"/>
</dbReference>
<keyword evidence="4 8" id="KW-0378">Hydrolase</keyword>
<evidence type="ECO:0000313" key="11">
    <source>
        <dbReference type="EMBL" id="KAF1799326.1"/>
    </source>
</evidence>
<dbReference type="AlphaFoldDB" id="A0A8H4BC57"/>
<dbReference type="SMART" id="SM00955">
    <property type="entry name" value="RNB"/>
    <property type="match status" value="1"/>
</dbReference>
<feature type="binding site" evidence="8">
    <location>
        <position position="681"/>
    </location>
    <ligand>
        <name>Mg(2+)</name>
        <dbReference type="ChEBI" id="CHEBI:18420"/>
    </ligand>
</feature>
<dbReference type="FunFam" id="2.40.50.700:FF:000002">
    <property type="entry name" value="Cell wall biogenesis protein"/>
    <property type="match status" value="1"/>
</dbReference>
<evidence type="ECO:0000259" key="10">
    <source>
        <dbReference type="SMART" id="SM00955"/>
    </source>
</evidence>
<keyword evidence="7 8" id="KW-0694">RNA-binding</keyword>
<keyword evidence="1 8" id="KW-0963">Cytoplasm</keyword>
<feature type="site" description="Important for catalytic activity" evidence="8">
    <location>
        <position position="689"/>
    </location>
</feature>
<dbReference type="Proteomes" id="UP000469890">
    <property type="component" value="Unassembled WGS sequence"/>
</dbReference>
<accession>A0A8H4BC57</accession>
<comment type="caution">
    <text evidence="11">The sequence shown here is derived from an EMBL/GenBank/DDBJ whole genome shotgun (WGS) entry which is preliminary data.</text>
</comment>
<feature type="region of interest" description="Disordered" evidence="9">
    <location>
        <begin position="521"/>
        <end position="558"/>
    </location>
</feature>
<sequence>MKEGEGNTSNSESVSAVEKHSTEHQEVQADSTLSKSDNVPKTRRNGSKKKAKPAATTTTAAENESNEPPQQAETETLKEKPKKKKARKPKKKVNHEDDKENVVPHESTATSKSADTADPKHSETGNENATKSSKKANGKKKKAPATREPLSEVSSNQELEQGEYSIDYQSLHDALRGPFTLDDKRGPIYFAPLTNKIKHQQHEKASPKFSYSTSATGDASRNSNTSSPSAKNRHAEIPPPAFLTTEKLGKKKKAAKTANNEKSTIAKIKETKAKPSKKTTSTAHSEEDASAAILETKKPVEKTKSNDGKKQKAITTLGAPVKPVVFVKEEKKKTTVISAKKTSQVTQDERKRENKEIKKGMKHHDQEDYCHPNDIIHNTKTGRVRFERYLDPKICHEKVDQGLLYKGVLRISKRSRSDAYVTCDNLDSDIFINGQHDRNRALDGDTVIVELLDLESVWAKKKESMVQKREQRHSTAAERPPQDEGQDDKGKPKYVGKVVAITATNKNQVCSGILSIHRNAPAPVKMVTQENETDTNTPAEDEEDDSNETANTSDNNNNNKHIRLVWFKPTDTRKPMIAIQLKHAPADILKNEEKYKNLLMVAKITRWPIDSTNPFGTVLRELGHIGNIVAETQAVLEDNGIVEQPFGQKALKGLPDTPWSISQAEIDKRRDLRDTRIFTIDPATAKDLDDAVHVTKLAEDEFEIGVHIADVSHFVHQHTALDHEAFDRGTSTYLCDRVIPMLPALLCEQLCSLNPGVERLAFSVIWKMDGAGNIKDTWFGKSVIKSCAKLAYEDAQSVIENHGLPKTASVKSFTVSEVEKDIKYLYAVSKQMRERRFSNGALSINSIRLSFKLNDIGEPCGVSIYEQKDANRLIEEFMLRANMSVAEKIAKHYPNEALLRQHSPPHERTLNEFIRIAENLGYSFDASTAGSMQKSFSAIKSEDAKAVLRLLAVKPMQRAKYFCTGTCDEIKYRHYALNVPLYTHFTSPIRRFADIIVHRQLEAAINNKDSCGYQKKAVTTAATHCNERKEGAKNSQDMNIQLYLAHYLHMLENQHKKPVICAAIVTQVLKDCFEILVPEYGLEKRVHMDALPIEKFVYDPHKTALAAYWKEGVESNREWDHNRKLDENYVEPSGTQLSYGTVSDEEEDNDHSAASKLAYTIPKELLSDNLIDETTKMQRFEAFSKLTVRIQVNVERSPPIINIYPVNPFM</sequence>
<feature type="compositionally biased region" description="Basic residues" evidence="9">
    <location>
        <begin position="80"/>
        <end position="93"/>
    </location>
</feature>
<feature type="compositionally biased region" description="Polar residues" evidence="9">
    <location>
        <begin position="28"/>
        <end position="39"/>
    </location>
</feature>
<feature type="compositionally biased region" description="Polar residues" evidence="9">
    <location>
        <begin position="209"/>
        <end position="230"/>
    </location>
</feature>
<keyword evidence="2 8" id="KW-0540">Nuclease</keyword>
<dbReference type="GO" id="GO:0000175">
    <property type="term" value="F:3'-5'-RNA exonuclease activity"/>
    <property type="evidence" value="ECO:0007669"/>
    <property type="project" value="UniProtKB-UniRule"/>
</dbReference>
<dbReference type="InterPro" id="IPR033771">
    <property type="entry name" value="Rrp44_CSD1"/>
</dbReference>
<feature type="region of interest" description="Disordered" evidence="9">
    <location>
        <begin position="1"/>
        <end position="161"/>
    </location>
</feature>
<dbReference type="GO" id="GO:0000956">
    <property type="term" value="P:nuclear-transcribed mRNA catabolic process"/>
    <property type="evidence" value="ECO:0007669"/>
    <property type="project" value="UniProtKB-UniRule"/>
</dbReference>
<dbReference type="InterPro" id="IPR028591">
    <property type="entry name" value="DIS3L2"/>
</dbReference>
<feature type="region of interest" description="Disordered" evidence="9">
    <location>
        <begin position="464"/>
        <end position="493"/>
    </location>
</feature>
<feature type="compositionally biased region" description="Basic and acidic residues" evidence="9">
    <location>
        <begin position="115"/>
        <end position="124"/>
    </location>
</feature>
<feature type="compositionally biased region" description="Polar residues" evidence="9">
    <location>
        <begin position="528"/>
        <end position="538"/>
    </location>
</feature>
<organism evidence="11 12">
    <name type="scientific">Mucor circinelloides f. lusitanicus</name>
    <name type="common">Mucor racemosus var. lusitanicus</name>
    <dbReference type="NCBI Taxonomy" id="29924"/>
    <lineage>
        <taxon>Eukaryota</taxon>
        <taxon>Fungi</taxon>
        <taxon>Fungi incertae sedis</taxon>
        <taxon>Mucoromycota</taxon>
        <taxon>Mucoromycotina</taxon>
        <taxon>Mucoromycetes</taxon>
        <taxon>Mucorales</taxon>
        <taxon>Mucorineae</taxon>
        <taxon>Mucoraceae</taxon>
        <taxon>Mucor</taxon>
    </lineage>
</organism>
<dbReference type="SUPFAM" id="SSF50249">
    <property type="entry name" value="Nucleic acid-binding proteins"/>
    <property type="match status" value="2"/>
</dbReference>
<feature type="compositionally biased region" description="Low complexity" evidence="9">
    <location>
        <begin position="548"/>
        <end position="558"/>
    </location>
</feature>
<keyword evidence="8" id="KW-0464">Manganese</keyword>
<proteinExistence type="inferred from homology"/>
<keyword evidence="6 8" id="KW-0460">Magnesium</keyword>
<evidence type="ECO:0000256" key="6">
    <source>
        <dbReference type="ARBA" id="ARBA00022842"/>
    </source>
</evidence>
<dbReference type="Pfam" id="PF17849">
    <property type="entry name" value="OB_Dis3"/>
    <property type="match status" value="1"/>
</dbReference>
<dbReference type="InterPro" id="IPR012340">
    <property type="entry name" value="NA-bd_OB-fold"/>
</dbReference>
<reference evidence="11 12" key="1">
    <citation type="submission" date="2019-09" db="EMBL/GenBank/DDBJ databases">
        <authorList>
            <consortium name="DOE Joint Genome Institute"/>
            <person name="Mondo S.J."/>
            <person name="Navarro-Mendoza M.I."/>
            <person name="Perez-Arques C."/>
            <person name="Panchal S."/>
            <person name="Nicolas F.E."/>
            <person name="Ganguly P."/>
            <person name="Pangilinan J."/>
            <person name="Grigoriev I."/>
            <person name="Heitman J."/>
            <person name="Sanya K."/>
            <person name="Garre V."/>
        </authorList>
    </citation>
    <scope>NUCLEOTIDE SEQUENCE [LARGE SCALE GENOMIC DNA]</scope>
    <source>
        <strain evidence="11 12">MU402</strain>
    </source>
</reference>
<evidence type="ECO:0000313" key="12">
    <source>
        <dbReference type="Proteomes" id="UP000469890"/>
    </source>
</evidence>
<feature type="compositionally biased region" description="Basic and acidic residues" evidence="9">
    <location>
        <begin position="295"/>
        <end position="310"/>
    </location>
</feature>
<feature type="domain" description="RNB" evidence="10">
    <location>
        <begin position="669"/>
        <end position="1007"/>
    </location>
</feature>
<dbReference type="GO" id="GO:1990074">
    <property type="term" value="P:polyuridylation-dependent mRNA catabolic process"/>
    <property type="evidence" value="ECO:0007669"/>
    <property type="project" value="UniProtKB-UniRule"/>
</dbReference>
<dbReference type="Gene3D" id="2.40.50.690">
    <property type="match status" value="1"/>
</dbReference>
<dbReference type="Pfam" id="PF17877">
    <property type="entry name" value="Dis3l2_C_term"/>
    <property type="match status" value="1"/>
</dbReference>
<dbReference type="EC" id="3.1.13.-" evidence="8"/>
<feature type="compositionally biased region" description="Basic and acidic residues" evidence="9">
    <location>
        <begin position="17"/>
        <end position="27"/>
    </location>
</feature>
<dbReference type="InterPro" id="IPR001900">
    <property type="entry name" value="RNase_II/R"/>
</dbReference>
<feature type="compositionally biased region" description="Basic and acidic residues" evidence="9">
    <location>
        <begin position="94"/>
        <end position="103"/>
    </location>
</feature>
<dbReference type="InterPro" id="IPR041505">
    <property type="entry name" value="Dis3_CSD2"/>
</dbReference>
<dbReference type="PANTHER" id="PTHR23355:SF9">
    <property type="entry name" value="DIS3-LIKE EXONUCLEASE 2"/>
    <property type="match status" value="1"/>
</dbReference>
<keyword evidence="3 8" id="KW-0479">Metal-binding</keyword>
<feature type="compositionally biased region" description="Polar residues" evidence="9">
    <location>
        <begin position="62"/>
        <end position="74"/>
    </location>
</feature>
<dbReference type="Pfam" id="PF00773">
    <property type="entry name" value="RNB"/>
    <property type="match status" value="1"/>
</dbReference>
<evidence type="ECO:0000256" key="2">
    <source>
        <dbReference type="ARBA" id="ARBA00022722"/>
    </source>
</evidence>
<dbReference type="PROSITE" id="PS01175">
    <property type="entry name" value="RIBONUCLEASE_II"/>
    <property type="match status" value="1"/>
</dbReference>
<evidence type="ECO:0000256" key="5">
    <source>
        <dbReference type="ARBA" id="ARBA00022839"/>
    </source>
</evidence>
<keyword evidence="5 8" id="KW-0269">Exonuclease</keyword>
<dbReference type="PANTHER" id="PTHR23355">
    <property type="entry name" value="RIBONUCLEASE"/>
    <property type="match status" value="1"/>
</dbReference>
<dbReference type="EMBL" id="JAAECE010000006">
    <property type="protein sequence ID" value="KAF1799326.1"/>
    <property type="molecule type" value="Genomic_DNA"/>
</dbReference>
<feature type="compositionally biased region" description="Basic and acidic residues" evidence="9">
    <location>
        <begin position="464"/>
        <end position="491"/>
    </location>
</feature>
<feature type="compositionally biased region" description="Basic residues" evidence="9">
    <location>
        <begin position="132"/>
        <end position="144"/>
    </location>
</feature>
<comment type="similarity">
    <text evidence="8">Belongs to the RNR ribonuclease family. DIS3L2 subfamily.</text>
</comment>
<dbReference type="GO" id="GO:0000932">
    <property type="term" value="C:P-body"/>
    <property type="evidence" value="ECO:0007669"/>
    <property type="project" value="UniProtKB-SubCell"/>
</dbReference>
<dbReference type="Gene3D" id="2.40.50.700">
    <property type="match status" value="1"/>
</dbReference>
<comment type="subcellular location">
    <subcellularLocation>
        <location evidence="8">Cytoplasm</location>
    </subcellularLocation>
    <subcellularLocation>
        <location evidence="8">Cytoplasm</location>
        <location evidence="8">P-body</location>
    </subcellularLocation>
</comment>
<dbReference type="InterPro" id="IPR022966">
    <property type="entry name" value="RNase_II/R_CS"/>
</dbReference>
<dbReference type="Gene3D" id="2.40.50.140">
    <property type="entry name" value="Nucleic acid-binding proteins"/>
    <property type="match status" value="1"/>
</dbReference>
<dbReference type="InterPro" id="IPR041093">
    <property type="entry name" value="Dis3l2-like_C"/>
</dbReference>
<evidence type="ECO:0000256" key="7">
    <source>
        <dbReference type="ARBA" id="ARBA00022884"/>
    </source>
</evidence>
<gene>
    <name evidence="11" type="ORF">FB192DRAFT_1329512</name>
</gene>
<protein>
    <recommendedName>
        <fullName evidence="8">DIS3-like exonuclease 2</fullName>
        <ecNumber evidence="8">3.1.13.-</ecNumber>
    </recommendedName>
</protein>
<name>A0A8H4BC57_MUCCL</name>
<evidence type="ECO:0000256" key="3">
    <source>
        <dbReference type="ARBA" id="ARBA00022723"/>
    </source>
</evidence>
<evidence type="ECO:0000256" key="8">
    <source>
        <dbReference type="HAMAP-Rule" id="MF_03045"/>
    </source>
</evidence>
<feature type="compositionally biased region" description="Basic residues" evidence="9">
    <location>
        <begin position="41"/>
        <end position="52"/>
    </location>
</feature>
<evidence type="ECO:0000256" key="4">
    <source>
        <dbReference type="ARBA" id="ARBA00022801"/>
    </source>
</evidence>
<feature type="compositionally biased region" description="Polar residues" evidence="9">
    <location>
        <begin position="1"/>
        <end position="14"/>
    </location>
</feature>
<feature type="region of interest" description="Disordered" evidence="9">
    <location>
        <begin position="341"/>
        <end position="370"/>
    </location>
</feature>
<dbReference type="GO" id="GO:0003723">
    <property type="term" value="F:RNA binding"/>
    <property type="evidence" value="ECO:0007669"/>
    <property type="project" value="UniProtKB-KW"/>
</dbReference>
<feature type="binding site" evidence="8">
    <location>
        <position position="690"/>
    </location>
    <ligand>
        <name>Mg(2+)</name>
        <dbReference type="ChEBI" id="CHEBI:18420"/>
    </ligand>
</feature>